<feature type="domain" description="Arf3-interacting protein 1 N-terminal" evidence="1">
    <location>
        <begin position="20"/>
        <end position="45"/>
    </location>
</feature>
<protein>
    <recommendedName>
        <fullName evidence="1">Arf3-interacting protein 1 N-terminal domain-containing protein</fullName>
    </recommendedName>
</protein>
<proteinExistence type="predicted"/>
<comment type="caution">
    <text evidence="2">The sequence shown here is derived from an EMBL/GenBank/DDBJ whole genome shotgun (WGS) entry which is preliminary data.</text>
</comment>
<gene>
    <name evidence="2" type="ORF">IWW39_006025</name>
</gene>
<dbReference type="Proteomes" id="UP001151516">
    <property type="component" value="Unassembled WGS sequence"/>
</dbReference>
<accession>A0A9W8G8X6</accession>
<organism evidence="2 3">
    <name type="scientific">Coemansia spiralis</name>
    <dbReference type="NCBI Taxonomy" id="417178"/>
    <lineage>
        <taxon>Eukaryota</taxon>
        <taxon>Fungi</taxon>
        <taxon>Fungi incertae sedis</taxon>
        <taxon>Zoopagomycota</taxon>
        <taxon>Kickxellomycotina</taxon>
        <taxon>Kickxellomycetes</taxon>
        <taxon>Kickxellales</taxon>
        <taxon>Kickxellaceae</taxon>
        <taxon>Coemansia</taxon>
    </lineage>
</organism>
<sequence>MAADSIAVGDGDGQLRNVEYILLAEFDIDRGAILKHQYPRPTGADDSYVEKQA</sequence>
<dbReference type="OrthoDB" id="66409at2759"/>
<evidence type="ECO:0000259" key="1">
    <source>
        <dbReference type="Pfam" id="PF07792"/>
    </source>
</evidence>
<dbReference type="Pfam" id="PF07792">
    <property type="entry name" value="Afi1"/>
    <property type="match status" value="1"/>
</dbReference>
<evidence type="ECO:0000313" key="2">
    <source>
        <dbReference type="EMBL" id="KAJ2682375.1"/>
    </source>
</evidence>
<dbReference type="AlphaFoldDB" id="A0A9W8G8X6"/>
<dbReference type="InterPro" id="IPR012860">
    <property type="entry name" value="Afi1_N"/>
</dbReference>
<evidence type="ECO:0000313" key="3">
    <source>
        <dbReference type="Proteomes" id="UP001151516"/>
    </source>
</evidence>
<feature type="non-terminal residue" evidence="2">
    <location>
        <position position="53"/>
    </location>
</feature>
<dbReference type="EMBL" id="JANBTX010000426">
    <property type="protein sequence ID" value="KAJ2682375.1"/>
    <property type="molecule type" value="Genomic_DNA"/>
</dbReference>
<name>A0A9W8G8X6_9FUNG</name>
<reference evidence="2" key="1">
    <citation type="submission" date="2022-07" db="EMBL/GenBank/DDBJ databases">
        <title>Phylogenomic reconstructions and comparative analyses of Kickxellomycotina fungi.</title>
        <authorList>
            <person name="Reynolds N.K."/>
            <person name="Stajich J.E."/>
            <person name="Barry K."/>
            <person name="Grigoriev I.V."/>
            <person name="Crous P."/>
            <person name="Smith M.E."/>
        </authorList>
    </citation>
    <scope>NUCLEOTIDE SEQUENCE</scope>
    <source>
        <strain evidence="2">CBS 109367</strain>
    </source>
</reference>
<keyword evidence="3" id="KW-1185">Reference proteome</keyword>